<dbReference type="EMBL" id="JJPJ01000143">
    <property type="protein sequence ID" value="KKG57941.1"/>
    <property type="molecule type" value="Genomic_DNA"/>
</dbReference>
<feature type="domain" description="DZANK-type" evidence="1">
    <location>
        <begin position="136"/>
        <end position="179"/>
    </location>
</feature>
<evidence type="ECO:0000313" key="5">
    <source>
        <dbReference type="EMBL" id="KKG97926.1"/>
    </source>
</evidence>
<evidence type="ECO:0000313" key="12">
    <source>
        <dbReference type="Proteomes" id="UP000034468"/>
    </source>
</evidence>
<dbReference type="InterPro" id="IPR011011">
    <property type="entry name" value="Znf_FYVE_PHD"/>
</dbReference>
<evidence type="ECO:0000313" key="6">
    <source>
        <dbReference type="EMBL" id="KKG98262.1"/>
    </source>
</evidence>
<dbReference type="EMBL" id="JJPU01000017">
    <property type="protein sequence ID" value="KKH02467.1"/>
    <property type="molecule type" value="Genomic_DNA"/>
</dbReference>
<dbReference type="Proteomes" id="UP000034468">
    <property type="component" value="Unassembled WGS sequence"/>
</dbReference>
<dbReference type="RefSeq" id="WP_048038395.1">
    <property type="nucleotide sequence ID" value="NZ_JJPI01000117.1"/>
</dbReference>
<protein>
    <recommendedName>
        <fullName evidence="1">DZANK-type domain-containing protein</fullName>
    </recommendedName>
</protein>
<dbReference type="InterPro" id="IPR025874">
    <property type="entry name" value="DZR"/>
</dbReference>
<organism evidence="7 12">
    <name type="scientific">Methanosarcina mazei</name>
    <name type="common">Methanosarcina frisia</name>
    <dbReference type="NCBI Taxonomy" id="2209"/>
    <lineage>
        <taxon>Archaea</taxon>
        <taxon>Methanobacteriati</taxon>
        <taxon>Methanobacteriota</taxon>
        <taxon>Stenosarchaea group</taxon>
        <taxon>Methanomicrobia</taxon>
        <taxon>Methanosarcinales</taxon>
        <taxon>Methanosarcinaceae</taxon>
        <taxon>Methanosarcina</taxon>
    </lineage>
</organism>
<evidence type="ECO:0000313" key="7">
    <source>
        <dbReference type="EMBL" id="KKH02467.1"/>
    </source>
</evidence>
<dbReference type="PATRIC" id="fig|2209.42.peg.2601"/>
<evidence type="ECO:0000313" key="4">
    <source>
        <dbReference type="EMBL" id="KKG58256.1"/>
    </source>
</evidence>
<dbReference type="Proteomes" id="UP000034253">
    <property type="component" value="Unassembled WGS sequence"/>
</dbReference>
<dbReference type="AlphaFoldDB" id="A0A0F8JM40"/>
<dbReference type="Proteomes" id="UP000033835">
    <property type="component" value="Unassembled WGS sequence"/>
</dbReference>
<comment type="caution">
    <text evidence="7">The sequence shown here is derived from an EMBL/GenBank/DDBJ whole genome shotgun (WGS) entry which is preliminary data.</text>
</comment>
<proteinExistence type="predicted"/>
<dbReference type="Pfam" id="PF12773">
    <property type="entry name" value="DZR"/>
    <property type="match status" value="1"/>
</dbReference>
<name>A0A0F8JM40_METMZ</name>
<evidence type="ECO:0000313" key="10">
    <source>
        <dbReference type="Proteomes" id="UP000034253"/>
    </source>
</evidence>
<dbReference type="EMBL" id="JJPV01000088">
    <property type="protein sequence ID" value="KKG98262.1"/>
    <property type="molecule type" value="Genomic_DNA"/>
</dbReference>
<gene>
    <name evidence="2" type="ORF">DU33_11835</name>
    <name evidence="4" type="ORF">DU45_12115</name>
    <name evidence="5" type="ORF">DU56_11565</name>
    <name evidence="3" type="ORF">DU64_12825</name>
    <name evidence="7" type="ORF">DU66_10465</name>
    <name evidence="6" type="ORF">DU68_09760</name>
</gene>
<evidence type="ECO:0000259" key="1">
    <source>
        <dbReference type="Pfam" id="PF12773"/>
    </source>
</evidence>
<evidence type="ECO:0000313" key="13">
    <source>
        <dbReference type="Proteomes" id="UP000034566"/>
    </source>
</evidence>
<reference evidence="8 9" key="1">
    <citation type="journal article" date="2015" name="ISME J.">
        <title>Genomic and phenotypic differentiation among Methanosarcina mazei populations from Columbia River sediment.</title>
        <authorList>
            <person name="Youngblut N.D."/>
            <person name="Wirth J.S."/>
            <person name="Henriksen J.R."/>
            <person name="Smith M."/>
            <person name="Simon H."/>
            <person name="Metcalf W.W."/>
            <person name="Whitaker R.J."/>
        </authorList>
    </citation>
    <scope>NUCLEOTIDE SEQUENCE [LARGE SCALE GENOMIC DNA]</scope>
    <source>
        <strain evidence="2 9">3.F.T.1A.1</strain>
        <strain evidence="3 11">3.F.T.1A.2</strain>
        <strain evidence="4 13">3.F.T.1A.4</strain>
        <strain evidence="7 12">3.H.M.1B.1</strain>
        <strain evidence="6 8">3.H.M.1B.2</strain>
        <strain evidence="5 10">3.H.M.1B.5</strain>
    </source>
</reference>
<dbReference type="Proteomes" id="UP000034188">
    <property type="component" value="Unassembled WGS sequence"/>
</dbReference>
<evidence type="ECO:0000313" key="11">
    <source>
        <dbReference type="Proteomes" id="UP000034279"/>
    </source>
</evidence>
<sequence length="186" mass="21373">MYIDKVPLDENEIQLLMNDPEIRSGDSLQGLVLKIFYKVSKPLHIRELEHLIVNIGYFQAHNKEIPLVPSRSLAPILRKEKGIWKISDNLYGLLEWRNAADNAPKEETDVTLQAILQDTNIMNNSMEESHIIKKNCPECDGEIDIKRHFCKYCGADLYKFCSDCLSKLDEDSIFCADCGVKLEQRT</sequence>
<accession>A0A0F8JM40</accession>
<evidence type="ECO:0000313" key="9">
    <source>
        <dbReference type="Proteomes" id="UP000034188"/>
    </source>
</evidence>
<dbReference type="SUPFAM" id="SSF57903">
    <property type="entry name" value="FYVE/PHD zinc finger"/>
    <property type="match status" value="1"/>
</dbReference>
<dbReference type="Proteomes" id="UP000034279">
    <property type="component" value="Unassembled WGS sequence"/>
</dbReference>
<dbReference type="Proteomes" id="UP000034566">
    <property type="component" value="Unassembled WGS sequence"/>
</dbReference>
<evidence type="ECO:0000313" key="8">
    <source>
        <dbReference type="Proteomes" id="UP000033835"/>
    </source>
</evidence>
<dbReference type="EMBL" id="JJPW01000099">
    <property type="protein sequence ID" value="KKG97926.1"/>
    <property type="molecule type" value="Genomic_DNA"/>
</dbReference>
<evidence type="ECO:0000313" key="2">
    <source>
        <dbReference type="EMBL" id="KKG51867.1"/>
    </source>
</evidence>
<dbReference type="EMBL" id="JJPI01000117">
    <property type="protein sequence ID" value="KKG51867.1"/>
    <property type="molecule type" value="Genomic_DNA"/>
</dbReference>
<evidence type="ECO:0000313" key="3">
    <source>
        <dbReference type="EMBL" id="KKG57941.1"/>
    </source>
</evidence>
<dbReference type="EMBL" id="JJPK01000121">
    <property type="protein sequence ID" value="KKG58256.1"/>
    <property type="molecule type" value="Genomic_DNA"/>
</dbReference>